<proteinExistence type="predicted"/>
<dbReference type="EMBL" id="BAHD01000007">
    <property type="protein sequence ID" value="GAB94571.1"/>
    <property type="molecule type" value="Genomic_DNA"/>
</dbReference>
<accession>K6WL83</accession>
<evidence type="ECO:0000313" key="3">
    <source>
        <dbReference type="EMBL" id="GAB94571.1"/>
    </source>
</evidence>
<dbReference type="InterPro" id="IPR038277">
    <property type="entry name" value="UreF_sf"/>
</dbReference>
<sequence>MRSSEEVSGLVEAPTVQYALMLLADARLPSGGHTMSAGLEPALLAGLTAEQVPAFLRARLVTTVRVDAATAVVARHACATAAPPAAGSFAPSTELAAVAQAWAARTPSEVLRAAGELAGRGLYRVLAHVHPEVGRGVAPLVRERRAWRPVVLGALAHALALDSAATALLAAYDDIQTVTCAALKLLPLDPLTTLDWSLAARADVTTLVAQVAGLTDPDDIPACAAPQLEAWHQRHAAADRRLFRV</sequence>
<organism evidence="3 4">
    <name type="scientific">Kineosphaera limosa NBRC 100340</name>
    <dbReference type="NCBI Taxonomy" id="1184609"/>
    <lineage>
        <taxon>Bacteria</taxon>
        <taxon>Bacillati</taxon>
        <taxon>Actinomycetota</taxon>
        <taxon>Actinomycetes</taxon>
        <taxon>Micrococcales</taxon>
        <taxon>Dermatophilaceae</taxon>
        <taxon>Kineosphaera</taxon>
    </lineage>
</organism>
<dbReference type="Pfam" id="PF01730">
    <property type="entry name" value="UreF"/>
    <property type="match status" value="1"/>
</dbReference>
<keyword evidence="1" id="KW-0996">Nickel insertion</keyword>
<dbReference type="STRING" id="1184609.KILIM_007_00090"/>
<dbReference type="eggNOG" id="COG0830">
    <property type="taxonomic scope" value="Bacteria"/>
</dbReference>
<dbReference type="PANTHER" id="PTHR33620:SF1">
    <property type="entry name" value="UREASE ACCESSORY PROTEIN F"/>
    <property type="match status" value="1"/>
</dbReference>
<dbReference type="InterPro" id="IPR002639">
    <property type="entry name" value="UreF"/>
</dbReference>
<evidence type="ECO:0000256" key="2">
    <source>
        <dbReference type="ARBA" id="ARBA00023186"/>
    </source>
</evidence>
<keyword evidence="2" id="KW-0143">Chaperone</keyword>
<gene>
    <name evidence="3" type="primary">ureF</name>
    <name evidence="3" type="ORF">KILIM_007_00090</name>
</gene>
<name>K6WL83_9MICO</name>
<dbReference type="PANTHER" id="PTHR33620">
    <property type="entry name" value="UREASE ACCESSORY PROTEIN F"/>
    <property type="match status" value="1"/>
</dbReference>
<dbReference type="Gene3D" id="1.10.4190.10">
    <property type="entry name" value="Urease accessory protein UreF"/>
    <property type="match status" value="1"/>
</dbReference>
<evidence type="ECO:0000313" key="4">
    <source>
        <dbReference type="Proteomes" id="UP000008366"/>
    </source>
</evidence>
<dbReference type="Proteomes" id="UP000008366">
    <property type="component" value="Unassembled WGS sequence"/>
</dbReference>
<reference evidence="3 4" key="1">
    <citation type="submission" date="2012-08" db="EMBL/GenBank/DDBJ databases">
        <title>Whole genome shotgun sequence of Kineosphaera limosa NBRC 100340.</title>
        <authorList>
            <person name="Yoshida I."/>
            <person name="Isaki S."/>
            <person name="Hosoyama A."/>
            <person name="Tsuchikane K."/>
            <person name="Katsumata H."/>
            <person name="Ando Y."/>
            <person name="Ohji S."/>
            <person name="Hamada M."/>
            <person name="Tamura T."/>
            <person name="Yamazoe A."/>
            <person name="Yamazaki S."/>
            <person name="Fujita N."/>
        </authorList>
    </citation>
    <scope>NUCLEOTIDE SEQUENCE [LARGE SCALE GENOMIC DNA]</scope>
    <source>
        <strain evidence="3 4">NBRC 100340</strain>
    </source>
</reference>
<dbReference type="OrthoDB" id="3382047at2"/>
<keyword evidence="4" id="KW-1185">Reference proteome</keyword>
<evidence type="ECO:0000256" key="1">
    <source>
        <dbReference type="ARBA" id="ARBA00022988"/>
    </source>
</evidence>
<protein>
    <submittedName>
        <fullName evidence="3">Urease accessory protein UreF</fullName>
    </submittedName>
</protein>
<dbReference type="AlphaFoldDB" id="K6WL83"/>
<comment type="caution">
    <text evidence="3">The sequence shown here is derived from an EMBL/GenBank/DDBJ whole genome shotgun (WGS) entry which is preliminary data.</text>
</comment>
<dbReference type="GO" id="GO:0016151">
    <property type="term" value="F:nickel cation binding"/>
    <property type="evidence" value="ECO:0007669"/>
    <property type="project" value="InterPro"/>
</dbReference>